<dbReference type="GO" id="GO:0008278">
    <property type="term" value="C:cohesin complex"/>
    <property type="evidence" value="ECO:0007669"/>
    <property type="project" value="InterPro"/>
</dbReference>
<protein>
    <recommendedName>
        <fullName evidence="10">Structural maintenance of chromosomes protein</fullName>
    </recommendedName>
</protein>
<feature type="coiled-coil region" evidence="11">
    <location>
        <begin position="803"/>
        <end position="898"/>
    </location>
</feature>
<dbReference type="PANTHER" id="PTHR18937:SF12">
    <property type="entry name" value="STRUCTURAL MAINTENANCE OF CHROMOSOMES PROTEIN"/>
    <property type="match status" value="1"/>
</dbReference>
<dbReference type="Proteomes" id="UP000582659">
    <property type="component" value="Unassembled WGS sequence"/>
</dbReference>
<dbReference type="Gene3D" id="1.20.1060.20">
    <property type="match status" value="1"/>
</dbReference>
<dbReference type="eggNOG" id="KOG0018">
    <property type="taxonomic scope" value="Eukaryota"/>
</dbReference>
<dbReference type="Proteomes" id="UP000659654">
    <property type="component" value="Unassembled WGS sequence"/>
</dbReference>
<dbReference type="PIRSF" id="PIRSF005719">
    <property type="entry name" value="SMC"/>
    <property type="match status" value="1"/>
</dbReference>
<evidence type="ECO:0000256" key="7">
    <source>
        <dbReference type="ARBA" id="ARBA00023054"/>
    </source>
</evidence>
<keyword evidence="6" id="KW-0498">Mitosis</keyword>
<dbReference type="Proteomes" id="UP000095284">
    <property type="component" value="Unplaced"/>
</dbReference>
<organism evidence="16 18">
    <name type="scientific">Bursaphelenchus xylophilus</name>
    <name type="common">Pinewood nematode worm</name>
    <name type="synonym">Aphelenchoides xylophilus</name>
    <dbReference type="NCBI Taxonomy" id="6326"/>
    <lineage>
        <taxon>Eukaryota</taxon>
        <taxon>Metazoa</taxon>
        <taxon>Ecdysozoa</taxon>
        <taxon>Nematoda</taxon>
        <taxon>Chromadorea</taxon>
        <taxon>Rhabditida</taxon>
        <taxon>Tylenchina</taxon>
        <taxon>Tylenchomorpha</taxon>
        <taxon>Aphelenchoidea</taxon>
        <taxon>Aphelenchoididae</taxon>
        <taxon>Bursaphelenchus</taxon>
    </lineage>
</organism>
<dbReference type="GO" id="GO:0016887">
    <property type="term" value="F:ATP hydrolysis activity"/>
    <property type="evidence" value="ECO:0007669"/>
    <property type="project" value="InterPro"/>
</dbReference>
<dbReference type="SUPFAM" id="SSF75553">
    <property type="entry name" value="Smc hinge domain"/>
    <property type="match status" value="1"/>
</dbReference>
<dbReference type="WBParaSite" id="BXY_0761600.1">
    <property type="protein sequence ID" value="BXY_0761600.1"/>
    <property type="gene ID" value="BXY_0761600"/>
</dbReference>
<evidence type="ECO:0000256" key="10">
    <source>
        <dbReference type="PIRNR" id="PIRNR005719"/>
    </source>
</evidence>
<reference evidence="18" key="1">
    <citation type="submission" date="2016-11" db="UniProtKB">
        <authorList>
            <consortium name="WormBaseParasite"/>
        </authorList>
    </citation>
    <scope>IDENTIFICATION</scope>
</reference>
<evidence type="ECO:0000313" key="15">
    <source>
        <dbReference type="EMBL" id="CAG9116427.1"/>
    </source>
</evidence>
<dbReference type="InterPro" id="IPR003395">
    <property type="entry name" value="RecF/RecN/SMC_N"/>
</dbReference>
<evidence type="ECO:0000259" key="13">
    <source>
        <dbReference type="SMART" id="SM00968"/>
    </source>
</evidence>
<dbReference type="InterPro" id="IPR028468">
    <property type="entry name" value="Smc1_ABC"/>
</dbReference>
<dbReference type="GO" id="GO:0003677">
    <property type="term" value="F:DNA binding"/>
    <property type="evidence" value="ECO:0007669"/>
    <property type="project" value="TreeGrafter"/>
</dbReference>
<dbReference type="SUPFAM" id="SSF52540">
    <property type="entry name" value="P-loop containing nucleoside triphosphate hydrolases"/>
    <property type="match status" value="1"/>
</dbReference>
<dbReference type="InterPro" id="IPR027417">
    <property type="entry name" value="P-loop_NTPase"/>
</dbReference>
<dbReference type="Pfam" id="PF02463">
    <property type="entry name" value="SMC_N"/>
    <property type="match status" value="1"/>
</dbReference>
<dbReference type="PANTHER" id="PTHR18937">
    <property type="entry name" value="STRUCTURAL MAINTENANCE OF CHROMOSOMES SMC FAMILY MEMBER"/>
    <property type="match status" value="1"/>
</dbReference>
<dbReference type="GO" id="GO:0051301">
    <property type="term" value="P:cell division"/>
    <property type="evidence" value="ECO:0007669"/>
    <property type="project" value="UniProtKB-KW"/>
</dbReference>
<evidence type="ECO:0000256" key="5">
    <source>
        <dbReference type="ARBA" id="ARBA00022618"/>
    </source>
</evidence>
<dbReference type="CDD" id="cd03275">
    <property type="entry name" value="ABC_SMC1_euk"/>
    <property type="match status" value="1"/>
</dbReference>
<evidence type="ECO:0000313" key="16">
    <source>
        <dbReference type="Proteomes" id="UP000095284"/>
    </source>
</evidence>
<dbReference type="EMBL" id="CAJFCV020000004">
    <property type="protein sequence ID" value="CAG9116427.1"/>
    <property type="molecule type" value="Genomic_DNA"/>
</dbReference>
<evidence type="ECO:0000256" key="8">
    <source>
        <dbReference type="ARBA" id="ARBA00023242"/>
    </source>
</evidence>
<feature type="region of interest" description="Disordered" evidence="12">
    <location>
        <begin position="644"/>
        <end position="664"/>
    </location>
</feature>
<dbReference type="InterPro" id="IPR010935">
    <property type="entry name" value="SMC_hinge"/>
</dbReference>
<name>A0A1I7S3N5_BURXY</name>
<dbReference type="SMART" id="SM00968">
    <property type="entry name" value="SMC_hinge"/>
    <property type="match status" value="1"/>
</dbReference>
<dbReference type="InterPro" id="IPR024704">
    <property type="entry name" value="SMC"/>
</dbReference>
<evidence type="ECO:0000313" key="14">
    <source>
        <dbReference type="EMBL" id="CAD5226875.1"/>
    </source>
</evidence>
<dbReference type="Gene3D" id="3.30.70.1620">
    <property type="match status" value="1"/>
</dbReference>
<feature type="region of interest" description="Disordered" evidence="12">
    <location>
        <begin position="250"/>
        <end position="270"/>
    </location>
</feature>
<dbReference type="Gene3D" id="3.40.50.300">
    <property type="entry name" value="P-loop containing nucleotide triphosphate hydrolases"/>
    <property type="match status" value="2"/>
</dbReference>
<dbReference type="Pfam" id="PF06470">
    <property type="entry name" value="SMC_hinge"/>
    <property type="match status" value="1"/>
</dbReference>
<evidence type="ECO:0000256" key="6">
    <source>
        <dbReference type="ARBA" id="ARBA00022776"/>
    </source>
</evidence>
<reference evidence="15" key="2">
    <citation type="submission" date="2020-08" db="EMBL/GenBank/DDBJ databases">
        <authorList>
            <person name="Kikuchi T."/>
        </authorList>
    </citation>
    <scope>NUCLEOTIDE SEQUENCE</scope>
    <source>
        <strain evidence="14">Ka4C1</strain>
    </source>
</reference>
<evidence type="ECO:0000256" key="11">
    <source>
        <dbReference type="SAM" id="Coils"/>
    </source>
</evidence>
<feature type="coiled-coil region" evidence="11">
    <location>
        <begin position="461"/>
        <end position="495"/>
    </location>
</feature>
<evidence type="ECO:0000256" key="1">
    <source>
        <dbReference type="ARBA" id="ARBA00004123"/>
    </source>
</evidence>
<feature type="region of interest" description="Disordered" evidence="12">
    <location>
        <begin position="942"/>
        <end position="970"/>
    </location>
</feature>
<dbReference type="GO" id="GO:0005524">
    <property type="term" value="F:ATP binding"/>
    <property type="evidence" value="ECO:0007669"/>
    <property type="project" value="InterPro"/>
</dbReference>
<dbReference type="GO" id="GO:0007062">
    <property type="term" value="P:sister chromatid cohesion"/>
    <property type="evidence" value="ECO:0007669"/>
    <property type="project" value="InterPro"/>
</dbReference>
<keyword evidence="5" id="KW-0132">Cell division</keyword>
<dbReference type="GO" id="GO:0005634">
    <property type="term" value="C:nucleus"/>
    <property type="evidence" value="ECO:0007669"/>
    <property type="project" value="UniProtKB-SubCell"/>
</dbReference>
<dbReference type="OrthoDB" id="413649at2759"/>
<dbReference type="InterPro" id="IPR036277">
    <property type="entry name" value="SMC_hinge_sf"/>
</dbReference>
<sequence length="1218" mass="140816">MGRIETLEVENFKSFKGKHVVGPFKKFTAIIGPNGSGKSNLMDAVSFVLGEKSTSLRVRRIGDLIHGASINKPYSNSCRVTLNYIDDDGSKKVFSRAVKSQNNEYRVDNEVVTTAQYNHALQGINIFIKAHNFLVFQGEVEQIAMRSPKDLTEMFEELSKSAQFKNEYERLRSEVDKAENETMENFNKRRDVEKEKRIAKQEKDMARNFQQAKDDLAQKSTKFYTAKLFAADLAEKKARVQKNRFEEELEEARGQKQEHETEVQSKRDVVRQKNREVHKLENKILADENNVTKERPELLKLSQQKDHIKKRLEILQKVYLAAQKKAEEHEKAISDATKKLAAARKNKEKLEAELAAESEQNQLKLNSDQIDEYRKLKAEAERRTVMVSSEIYNKQQEMDHLQSIIDFQKQRLLEWKDKERRAVEELEKDKRVRDSIIESNQRTKERLENERKGFLHDEEQMKTVKQQKLELQETLADIQKQLNDLDGDTKETRREQARNEALENMKRIFGDRIYGRIVEFCSPVNKRYNVAITKIMARHMNSIVVDTDDTARACINYLHEQRHEPETFLPLSTIDVAPLKEQLRNRRDAKLVFDVIQCSVPEAKKAVQFVCGNSLVAESVEVAKELAYGTDRYKAVTENGTLFNPEGSISGGSSDLKQRSKKWDGQQAKKIKDKKRKLEAELSEIQATTKTELELEMKRREISNMENRIRYTEQDLERRERDIEAKEGEVVRIRSGVESTEFLLEQKAEELAEEQEKINELIAKRDQVESQVFADFCKRVGIQNIREYEEKELHFHEERNRRITECATQIERLVNELEYLKTEDRQAVVEREAEKIAKLKKEEKTTDKKYKEQEEKVAKLEELLKKDTEELKKKKVELEEAEVELNAAKKDGHEVDKAVHAAEKKILSQDQIISRKAEERHALLLECKVQNVQIPLLNGSLDSLVPDESDESQPSQSTSTQDISQRQSDSIQIDFSSLTTNYKRKFEDDAGATRELAVLQKAMNEAEVKLGQIAPPVVNVDQRMEEVRGKEKETNEIYENARKHTQKLMHDFDKVKQNRLNRFSEFFDPVAEHIDDIYKRLTKTSSAQAYLGPMNHEEPYNDGIQYNCIAPGKRFRPMDNLSGGEKTIAALALLFAIHGSKSPSPFFVLDEVDAALDNTNIGLVVNYMKERSRDDLQVIVISLKEEMYSKADALIGVYPKKSHPCISSGIITMDLENT</sequence>
<keyword evidence="4" id="KW-0158">Chromosome</keyword>
<keyword evidence="9" id="KW-0131">Cell cycle</keyword>
<evidence type="ECO:0000256" key="4">
    <source>
        <dbReference type="ARBA" id="ARBA00022454"/>
    </source>
</evidence>
<accession>A0A1I7S3N5</accession>
<feature type="compositionally biased region" description="Low complexity" evidence="12">
    <location>
        <begin position="952"/>
        <end position="970"/>
    </location>
</feature>
<evidence type="ECO:0000313" key="17">
    <source>
        <dbReference type="Proteomes" id="UP000659654"/>
    </source>
</evidence>
<feature type="coiled-coil region" evidence="11">
    <location>
        <begin position="668"/>
        <end position="771"/>
    </location>
</feature>
<proteinExistence type="inferred from homology"/>
<gene>
    <name evidence="14" type="ORF">BXYJ_LOCUS9420</name>
</gene>
<evidence type="ECO:0000313" key="18">
    <source>
        <dbReference type="WBParaSite" id="BXY_0761600.1"/>
    </source>
</evidence>
<comment type="similarity">
    <text evidence="3">Belongs to the SMC family. SMC1 subfamily.</text>
</comment>
<dbReference type="SMR" id="A0A1I7S3N5"/>
<feature type="domain" description="SMC hinge" evidence="13">
    <location>
        <begin position="511"/>
        <end position="627"/>
    </location>
</feature>
<evidence type="ECO:0000256" key="3">
    <source>
        <dbReference type="ARBA" id="ARBA00005597"/>
    </source>
</evidence>
<keyword evidence="7 11" id="KW-0175">Coiled coil</keyword>
<keyword evidence="8 10" id="KW-0539">Nucleus</keyword>
<evidence type="ECO:0000256" key="12">
    <source>
        <dbReference type="SAM" id="MobiDB-lite"/>
    </source>
</evidence>
<comment type="subcellular location">
    <subcellularLocation>
        <location evidence="2">Chromosome</location>
    </subcellularLocation>
    <subcellularLocation>
        <location evidence="1 10">Nucleus</location>
    </subcellularLocation>
</comment>
<dbReference type="AlphaFoldDB" id="A0A1I7S3N5"/>
<evidence type="ECO:0000256" key="2">
    <source>
        <dbReference type="ARBA" id="ARBA00004286"/>
    </source>
</evidence>
<keyword evidence="17" id="KW-1185">Reference proteome</keyword>
<evidence type="ECO:0000256" key="9">
    <source>
        <dbReference type="ARBA" id="ARBA00023306"/>
    </source>
</evidence>
<dbReference type="EMBL" id="CAJFDI010000004">
    <property type="protein sequence ID" value="CAD5226875.1"/>
    <property type="molecule type" value="Genomic_DNA"/>
</dbReference>